<dbReference type="PROSITE" id="PS51186">
    <property type="entry name" value="GNAT"/>
    <property type="match status" value="1"/>
</dbReference>
<reference evidence="2 3" key="1">
    <citation type="submission" date="2016-08" db="EMBL/GenBank/DDBJ databases">
        <authorList>
            <person name="Seilhamer J.J."/>
        </authorList>
    </citation>
    <scope>NUCLEOTIDE SEQUENCE [LARGE SCALE GENOMIC DNA]</scope>
    <source>
        <strain evidence="2 3">CFBP2542</strain>
    </source>
</reference>
<proteinExistence type="predicted"/>
<dbReference type="Proteomes" id="UP000239561">
    <property type="component" value="Unassembled WGS sequence"/>
</dbReference>
<dbReference type="SUPFAM" id="SSF55729">
    <property type="entry name" value="Acyl-CoA N-acyltransferases (Nat)"/>
    <property type="match status" value="1"/>
</dbReference>
<evidence type="ECO:0000313" key="3">
    <source>
        <dbReference type="Proteomes" id="UP000239561"/>
    </source>
</evidence>
<dbReference type="PANTHER" id="PTHR43617">
    <property type="entry name" value="L-AMINO ACID N-ACETYLTRANSFERASE"/>
    <property type="match status" value="1"/>
</dbReference>
<dbReference type="InterPro" id="IPR000182">
    <property type="entry name" value="GNAT_dom"/>
</dbReference>
<protein>
    <submittedName>
        <fullName evidence="2">GNAT family N-acetyltransferase</fullName>
    </submittedName>
</protein>
<gene>
    <name evidence="2" type="ORF">XcuCFBP2542_00800</name>
</gene>
<dbReference type="RefSeq" id="WP_104601813.1">
    <property type="nucleotide sequence ID" value="NZ_CP082217.1"/>
</dbReference>
<accession>A0A2S7DYF0</accession>
<dbReference type="CDD" id="cd04301">
    <property type="entry name" value="NAT_SF"/>
    <property type="match status" value="1"/>
</dbReference>
<dbReference type="GO" id="GO:0016747">
    <property type="term" value="F:acyltransferase activity, transferring groups other than amino-acyl groups"/>
    <property type="evidence" value="ECO:0007669"/>
    <property type="project" value="InterPro"/>
</dbReference>
<dbReference type="EMBL" id="MDED01000001">
    <property type="protein sequence ID" value="PPU78853.1"/>
    <property type="molecule type" value="Genomic_DNA"/>
</dbReference>
<organism evidence="2 3">
    <name type="scientific">Xanthomonas cucurbitae</name>
    <dbReference type="NCBI Taxonomy" id="56453"/>
    <lineage>
        <taxon>Bacteria</taxon>
        <taxon>Pseudomonadati</taxon>
        <taxon>Pseudomonadota</taxon>
        <taxon>Gammaproteobacteria</taxon>
        <taxon>Lysobacterales</taxon>
        <taxon>Lysobacteraceae</taxon>
        <taxon>Xanthomonas</taxon>
    </lineage>
</organism>
<sequence length="168" mass="17443">MAVLIREASADDAAAIEVLTMVAFMRAEHSRHDEHQVIAELRNAAALALSLVADHDGYVVGHLAVSPVALSDGSSGWFALGPLAVGPGHQHQGLGTRLVRAALASLRERGAAGCVVDGEPGFFRRFGFAVEPGLGMPDVPASTVQALAFGDRLVPLADVTYHPAFGLG</sequence>
<dbReference type="AlphaFoldDB" id="A0A2S7DYF0"/>
<name>A0A2S7DYF0_9XANT</name>
<dbReference type="InterPro" id="IPR050276">
    <property type="entry name" value="MshD_Acetyltransferase"/>
</dbReference>
<dbReference type="Pfam" id="PF00583">
    <property type="entry name" value="Acetyltransf_1"/>
    <property type="match status" value="1"/>
</dbReference>
<feature type="domain" description="N-acetyltransferase" evidence="1">
    <location>
        <begin position="3"/>
        <end position="154"/>
    </location>
</feature>
<dbReference type="PANTHER" id="PTHR43617:SF2">
    <property type="entry name" value="UPF0039 PROTEIN SLL0451"/>
    <property type="match status" value="1"/>
</dbReference>
<evidence type="ECO:0000259" key="1">
    <source>
        <dbReference type="PROSITE" id="PS51186"/>
    </source>
</evidence>
<dbReference type="InterPro" id="IPR016181">
    <property type="entry name" value="Acyl_CoA_acyltransferase"/>
</dbReference>
<evidence type="ECO:0000313" key="2">
    <source>
        <dbReference type="EMBL" id="PPU78853.1"/>
    </source>
</evidence>
<comment type="caution">
    <text evidence="2">The sequence shown here is derived from an EMBL/GenBank/DDBJ whole genome shotgun (WGS) entry which is preliminary data.</text>
</comment>
<dbReference type="Gene3D" id="3.40.630.30">
    <property type="match status" value="1"/>
</dbReference>
<keyword evidence="2" id="KW-0808">Transferase</keyword>